<feature type="compositionally biased region" description="Basic and acidic residues" evidence="1">
    <location>
        <begin position="56"/>
        <end position="70"/>
    </location>
</feature>
<name>A0A1X6NLF8_PORUM</name>
<protein>
    <recommendedName>
        <fullName evidence="5">Secreted protein</fullName>
    </recommendedName>
</protein>
<reference evidence="3 4" key="1">
    <citation type="submission" date="2017-03" db="EMBL/GenBank/DDBJ databases">
        <title>WGS assembly of Porphyra umbilicalis.</title>
        <authorList>
            <person name="Brawley S.H."/>
            <person name="Blouin N.A."/>
            <person name="Ficko-Blean E."/>
            <person name="Wheeler G.L."/>
            <person name="Lohr M."/>
            <person name="Goodson H.V."/>
            <person name="Jenkins J.W."/>
            <person name="Blaby-Haas C.E."/>
            <person name="Helliwell K.E."/>
            <person name="Chan C."/>
            <person name="Marriage T."/>
            <person name="Bhattacharya D."/>
            <person name="Klein A.S."/>
            <person name="Badis Y."/>
            <person name="Brodie J."/>
            <person name="Cao Y."/>
            <person name="Collen J."/>
            <person name="Dittami S.M."/>
            <person name="Gachon C.M."/>
            <person name="Green B.R."/>
            <person name="Karpowicz S."/>
            <person name="Kim J.W."/>
            <person name="Kudahl U."/>
            <person name="Lin S."/>
            <person name="Michel G."/>
            <person name="Mittag M."/>
            <person name="Olson B.J."/>
            <person name="Pangilinan J."/>
            <person name="Peng Y."/>
            <person name="Qiu H."/>
            <person name="Shu S."/>
            <person name="Singer J.T."/>
            <person name="Smith A.G."/>
            <person name="Sprecher B.N."/>
            <person name="Wagner V."/>
            <person name="Wang W."/>
            <person name="Wang Z.-Y."/>
            <person name="Yan J."/>
            <person name="Yarish C."/>
            <person name="Zoeuner-Riek S."/>
            <person name="Zhuang Y."/>
            <person name="Zou Y."/>
            <person name="Lindquist E.A."/>
            <person name="Grimwood J."/>
            <person name="Barry K."/>
            <person name="Rokhsar D.S."/>
            <person name="Schmutz J."/>
            <person name="Stiller J.W."/>
            <person name="Grossman A.R."/>
            <person name="Prochnik S.E."/>
        </authorList>
    </citation>
    <scope>NUCLEOTIDE SEQUENCE [LARGE SCALE GENOMIC DNA]</scope>
    <source>
        <strain evidence="3">4086291</strain>
    </source>
</reference>
<feature type="signal peptide" evidence="2">
    <location>
        <begin position="1"/>
        <end position="22"/>
    </location>
</feature>
<organism evidence="3 4">
    <name type="scientific">Porphyra umbilicalis</name>
    <name type="common">Purple laver</name>
    <name type="synonym">Red alga</name>
    <dbReference type="NCBI Taxonomy" id="2786"/>
    <lineage>
        <taxon>Eukaryota</taxon>
        <taxon>Rhodophyta</taxon>
        <taxon>Bangiophyceae</taxon>
        <taxon>Bangiales</taxon>
        <taxon>Bangiaceae</taxon>
        <taxon>Porphyra</taxon>
    </lineage>
</organism>
<evidence type="ECO:0000256" key="2">
    <source>
        <dbReference type="SAM" id="SignalP"/>
    </source>
</evidence>
<dbReference type="Proteomes" id="UP000218209">
    <property type="component" value="Unassembled WGS sequence"/>
</dbReference>
<gene>
    <name evidence="3" type="ORF">BU14_1536s0002</name>
</gene>
<evidence type="ECO:0000313" key="4">
    <source>
        <dbReference type="Proteomes" id="UP000218209"/>
    </source>
</evidence>
<sequence length="220" mass="23076">MTRTFHALLAGALVVTLVVTSAGTSYGHKGHGTPDVPEATETPTPLVIDAPRPSKTKKEPKASAPKEPKKMKLPKACSIKTCCTEPGTASGRPWTLHGTGVCTIADVPTFMADKSPLVSSCFLEAVSVNPQFTGCPHAPRGPPPRPTLDATTRPCMVACGEVHTNSKKEVCAFLNLPFTCDFWTRTFGSNARGTARVAAVAHGLRLIEAAHAPLAVAPSV</sequence>
<feature type="chain" id="PRO_5012010332" description="Secreted protein" evidence="2">
    <location>
        <begin position="23"/>
        <end position="220"/>
    </location>
</feature>
<evidence type="ECO:0000313" key="3">
    <source>
        <dbReference type="EMBL" id="OSX69417.1"/>
    </source>
</evidence>
<proteinExistence type="predicted"/>
<dbReference type="EMBL" id="KV919565">
    <property type="protein sequence ID" value="OSX69417.1"/>
    <property type="molecule type" value="Genomic_DNA"/>
</dbReference>
<keyword evidence="4" id="KW-1185">Reference proteome</keyword>
<evidence type="ECO:0000256" key="1">
    <source>
        <dbReference type="SAM" id="MobiDB-lite"/>
    </source>
</evidence>
<keyword evidence="2" id="KW-0732">Signal</keyword>
<feature type="region of interest" description="Disordered" evidence="1">
    <location>
        <begin position="25"/>
        <end position="70"/>
    </location>
</feature>
<dbReference type="AlphaFoldDB" id="A0A1X6NLF8"/>
<accession>A0A1X6NLF8</accession>
<evidence type="ECO:0008006" key="5">
    <source>
        <dbReference type="Google" id="ProtNLM"/>
    </source>
</evidence>